<dbReference type="RefSeq" id="WP_176753605.1">
    <property type="nucleotide sequence ID" value="NZ_JAEQMG010000190.1"/>
</dbReference>
<evidence type="ECO:0000313" key="1">
    <source>
        <dbReference type="EMBL" id="MBK6090252.1"/>
    </source>
</evidence>
<evidence type="ECO:0008006" key="3">
    <source>
        <dbReference type="Google" id="ProtNLM"/>
    </source>
</evidence>
<comment type="caution">
    <text evidence="1">The sequence shown here is derived from an EMBL/GenBank/DDBJ whole genome shotgun (WGS) entry which is preliminary data.</text>
</comment>
<dbReference type="AlphaFoldDB" id="A0A934WUP6"/>
<dbReference type="Gene3D" id="1.10.8.1050">
    <property type="entry name" value="Antitoxin VbhA-like"/>
    <property type="match status" value="1"/>
</dbReference>
<dbReference type="EMBL" id="JAEQMG010000190">
    <property type="protein sequence ID" value="MBK6090252.1"/>
    <property type="molecule type" value="Genomic_DNA"/>
</dbReference>
<dbReference type="InterPro" id="IPR043038">
    <property type="entry name" value="VbhA_sf"/>
</dbReference>
<reference evidence="1" key="1">
    <citation type="submission" date="2021-01" db="EMBL/GenBank/DDBJ databases">
        <title>Genome public.</title>
        <authorList>
            <person name="Liu C."/>
            <person name="Sun Q."/>
        </authorList>
    </citation>
    <scope>NUCLEOTIDE SEQUENCE</scope>
    <source>
        <strain evidence="1">M6</strain>
    </source>
</reference>
<sequence>MCTNKEAVENAAASIKMEGFAVSEQSKQWCEQLLNNEITFEEYLARALKQVGVSA</sequence>
<evidence type="ECO:0000313" key="2">
    <source>
        <dbReference type="Proteomes" id="UP000633365"/>
    </source>
</evidence>
<organism evidence="1 2">
    <name type="scientific">Ruminococcus difficilis</name>
    <dbReference type="NCBI Taxonomy" id="2763069"/>
    <lineage>
        <taxon>Bacteria</taxon>
        <taxon>Bacillati</taxon>
        <taxon>Bacillota</taxon>
        <taxon>Clostridia</taxon>
        <taxon>Eubacteriales</taxon>
        <taxon>Oscillospiraceae</taxon>
        <taxon>Ruminococcus</taxon>
    </lineage>
</organism>
<dbReference type="CDD" id="cd11586">
    <property type="entry name" value="VbhA_like"/>
    <property type="match status" value="1"/>
</dbReference>
<accession>A0A934WUP6</accession>
<dbReference type="InterPro" id="IPR033788">
    <property type="entry name" value="VbhA-like"/>
</dbReference>
<gene>
    <name evidence="1" type="ORF">JKK62_16655</name>
</gene>
<keyword evidence="2" id="KW-1185">Reference proteome</keyword>
<dbReference type="Proteomes" id="UP000633365">
    <property type="component" value="Unassembled WGS sequence"/>
</dbReference>
<protein>
    <recommendedName>
        <fullName evidence="3">Antitoxin VbhA domain-containing protein</fullName>
    </recommendedName>
</protein>
<name>A0A934WUP6_9FIRM</name>
<proteinExistence type="predicted"/>